<dbReference type="PANTHER" id="PTHR20937">
    <property type="entry name" value="IP14615P"/>
    <property type="match status" value="1"/>
</dbReference>
<dbReference type="PANTHER" id="PTHR20937:SF6">
    <property type="entry name" value="MESODERM POSTERIOR PROTEIN 1"/>
    <property type="match status" value="1"/>
</dbReference>
<feature type="domain" description="BHLH" evidence="7">
    <location>
        <begin position="77"/>
        <end position="131"/>
    </location>
</feature>
<keyword evidence="1" id="KW-0217">Developmental protein</keyword>
<evidence type="ECO:0000259" key="7">
    <source>
        <dbReference type="PROSITE" id="PS50888"/>
    </source>
</evidence>
<reference evidence="8" key="1">
    <citation type="submission" date="2025-08" db="UniProtKB">
        <authorList>
            <consortium name="Ensembl"/>
        </authorList>
    </citation>
    <scope>IDENTIFICATION</scope>
</reference>
<evidence type="ECO:0000313" key="8">
    <source>
        <dbReference type="Ensembl" id="ENSSOCP00000002578.1"/>
    </source>
</evidence>
<evidence type="ECO:0000256" key="6">
    <source>
        <dbReference type="SAM" id="MobiDB-lite"/>
    </source>
</evidence>
<keyword evidence="5" id="KW-0539">Nucleus</keyword>
<dbReference type="AlphaFoldDB" id="A0A8D0EM79"/>
<dbReference type="GO" id="GO:0001707">
    <property type="term" value="P:mesoderm formation"/>
    <property type="evidence" value="ECO:0007669"/>
    <property type="project" value="TreeGrafter"/>
</dbReference>
<evidence type="ECO:0000256" key="4">
    <source>
        <dbReference type="ARBA" id="ARBA00023163"/>
    </source>
</evidence>
<dbReference type="InterPro" id="IPR036638">
    <property type="entry name" value="HLH_DNA-bd_sf"/>
</dbReference>
<dbReference type="GO" id="GO:0000981">
    <property type="term" value="F:DNA-binding transcription factor activity, RNA polymerase II-specific"/>
    <property type="evidence" value="ECO:0007669"/>
    <property type="project" value="TreeGrafter"/>
</dbReference>
<proteinExistence type="predicted"/>
<keyword evidence="9" id="KW-1185">Reference proteome</keyword>
<dbReference type="GO" id="GO:0046983">
    <property type="term" value="F:protein dimerization activity"/>
    <property type="evidence" value="ECO:0007669"/>
    <property type="project" value="InterPro"/>
</dbReference>
<dbReference type="PROSITE" id="PS50888">
    <property type="entry name" value="BHLH"/>
    <property type="match status" value="1"/>
</dbReference>
<dbReference type="Pfam" id="PF00010">
    <property type="entry name" value="HLH"/>
    <property type="match status" value="1"/>
</dbReference>
<feature type="compositionally biased region" description="Pro residues" evidence="6">
    <location>
        <begin position="9"/>
        <end position="19"/>
    </location>
</feature>
<keyword evidence="3" id="KW-0238">DNA-binding</keyword>
<dbReference type="GO" id="GO:0005634">
    <property type="term" value="C:nucleus"/>
    <property type="evidence" value="ECO:0007669"/>
    <property type="project" value="TreeGrafter"/>
</dbReference>
<feature type="region of interest" description="Disordered" evidence="6">
    <location>
        <begin position="166"/>
        <end position="221"/>
    </location>
</feature>
<dbReference type="CDD" id="cd18938">
    <property type="entry name" value="bHLH_TS_Mesp"/>
    <property type="match status" value="1"/>
</dbReference>
<dbReference type="SUPFAM" id="SSF47459">
    <property type="entry name" value="HLH, helix-loop-helix DNA-binding domain"/>
    <property type="match status" value="1"/>
</dbReference>
<evidence type="ECO:0000256" key="3">
    <source>
        <dbReference type="ARBA" id="ARBA00023125"/>
    </source>
</evidence>
<dbReference type="Gene3D" id="4.10.280.10">
    <property type="entry name" value="Helix-loop-helix DNA-binding domain"/>
    <property type="match status" value="1"/>
</dbReference>
<organism evidence="8 9">
    <name type="scientific">Strix occidentalis caurina</name>
    <name type="common">northern spotted owl</name>
    <dbReference type="NCBI Taxonomy" id="311401"/>
    <lineage>
        <taxon>Eukaryota</taxon>
        <taxon>Metazoa</taxon>
        <taxon>Chordata</taxon>
        <taxon>Craniata</taxon>
        <taxon>Vertebrata</taxon>
        <taxon>Euteleostomi</taxon>
        <taxon>Archelosauria</taxon>
        <taxon>Archosauria</taxon>
        <taxon>Dinosauria</taxon>
        <taxon>Saurischia</taxon>
        <taxon>Theropoda</taxon>
        <taxon>Coelurosauria</taxon>
        <taxon>Aves</taxon>
        <taxon>Neognathae</taxon>
        <taxon>Neoaves</taxon>
        <taxon>Telluraves</taxon>
        <taxon>Strigiformes</taxon>
        <taxon>Strigidae</taxon>
        <taxon>Strix</taxon>
    </lineage>
</organism>
<dbReference type="GO" id="GO:0003007">
    <property type="term" value="P:heart morphogenesis"/>
    <property type="evidence" value="ECO:0007669"/>
    <property type="project" value="TreeGrafter"/>
</dbReference>
<accession>A0A8D0EM79</accession>
<dbReference type="InterPro" id="IPR040259">
    <property type="entry name" value="Mesogenin/MesP"/>
</dbReference>
<sequence length="313" mass="32169">MARSAAPGIPLPAMAPPQPWGCRGPPDPEGYSSSSPAASPDSCGLSSPAAARGPRHGPTAPRLPRGRKGVRGLGAGGPRQSASEREKLRMRRLAQALLQLRHYLPPALAPAGQSLTKIETLRLAIRYIGHLSALLGLSEEVLARRRGAAPRHCPLCPQGLGCCQSPDPHQHPPAPREASSPGTGGWGSPPVVGTPPELVAWRSPPCGPAAGTPPEVLGVPDTGMEAWGSPPYIPATGTPPELHGAVASSASSWLSPPHCVGAGAPLDLPADPLLDTGLMLPEFVDAGMVTQDLSADLLSLLEALLPPQPQDCP</sequence>
<evidence type="ECO:0000313" key="9">
    <source>
        <dbReference type="Proteomes" id="UP000694551"/>
    </source>
</evidence>
<dbReference type="SMART" id="SM00353">
    <property type="entry name" value="HLH"/>
    <property type="match status" value="1"/>
</dbReference>
<evidence type="ECO:0000256" key="1">
    <source>
        <dbReference type="ARBA" id="ARBA00022473"/>
    </source>
</evidence>
<evidence type="ECO:0000256" key="5">
    <source>
        <dbReference type="ARBA" id="ARBA00023242"/>
    </source>
</evidence>
<keyword evidence="2" id="KW-0805">Transcription regulation</keyword>
<feature type="compositionally biased region" description="Low complexity" evidence="6">
    <location>
        <begin position="32"/>
        <end position="42"/>
    </location>
</feature>
<evidence type="ECO:0000256" key="2">
    <source>
        <dbReference type="ARBA" id="ARBA00023015"/>
    </source>
</evidence>
<dbReference type="GO" id="GO:0032525">
    <property type="term" value="P:somite rostral/caudal axis specification"/>
    <property type="evidence" value="ECO:0007669"/>
    <property type="project" value="TreeGrafter"/>
</dbReference>
<name>A0A8D0EM79_STROC</name>
<keyword evidence="4" id="KW-0804">Transcription</keyword>
<dbReference type="InterPro" id="IPR011598">
    <property type="entry name" value="bHLH_dom"/>
</dbReference>
<protein>
    <recommendedName>
        <fullName evidence="7">BHLH domain-containing protein</fullName>
    </recommendedName>
</protein>
<dbReference type="Ensembl" id="ENSSOCT00000002637.1">
    <property type="protein sequence ID" value="ENSSOCP00000002578.1"/>
    <property type="gene ID" value="ENSSOCG00000002007.1"/>
</dbReference>
<feature type="region of interest" description="Disordered" evidence="6">
    <location>
        <begin position="1"/>
        <end position="86"/>
    </location>
</feature>
<dbReference type="Proteomes" id="UP000694551">
    <property type="component" value="Unplaced"/>
</dbReference>
<dbReference type="GO" id="GO:0000978">
    <property type="term" value="F:RNA polymerase II cis-regulatory region sequence-specific DNA binding"/>
    <property type="evidence" value="ECO:0007669"/>
    <property type="project" value="TreeGrafter"/>
</dbReference>
<reference evidence="8" key="2">
    <citation type="submission" date="2025-09" db="UniProtKB">
        <authorList>
            <consortium name="Ensembl"/>
        </authorList>
    </citation>
    <scope>IDENTIFICATION</scope>
</reference>